<gene>
    <name evidence="3" type="ORF">Q9L58_010357</name>
</gene>
<sequence length="145" mass="16112">METAVDKEAGVAQQEAMEKHMFGHEKFVQMLLEKDGVDVDSKDKRGRTPFSNAAEGGHGGVLYMLLERGRVDVAAKTILQGRERSNPTINGGTKGHEQVVHMLLEKDGVDVDSKDEKGCTTLYSVENFWDRNEKVRQMLIAKGAH</sequence>
<protein>
    <recommendedName>
        <fullName evidence="5">Ankyrin</fullName>
    </recommendedName>
</protein>
<reference evidence="3 4" key="1">
    <citation type="submission" date="2024-02" db="EMBL/GenBank/DDBJ databases">
        <title>Discinaceae phylogenomics.</title>
        <authorList>
            <person name="Dirks A.C."/>
            <person name="James T.Y."/>
        </authorList>
    </citation>
    <scope>NUCLEOTIDE SEQUENCE [LARGE SCALE GENOMIC DNA]</scope>
    <source>
        <strain evidence="3 4">ACD0624</strain>
    </source>
</reference>
<dbReference type="Proteomes" id="UP001447188">
    <property type="component" value="Unassembled WGS sequence"/>
</dbReference>
<dbReference type="InterPro" id="IPR036770">
    <property type="entry name" value="Ankyrin_rpt-contain_sf"/>
</dbReference>
<organism evidence="3 4">
    <name type="scientific">Discina gigas</name>
    <dbReference type="NCBI Taxonomy" id="1032678"/>
    <lineage>
        <taxon>Eukaryota</taxon>
        <taxon>Fungi</taxon>
        <taxon>Dikarya</taxon>
        <taxon>Ascomycota</taxon>
        <taxon>Pezizomycotina</taxon>
        <taxon>Pezizomycetes</taxon>
        <taxon>Pezizales</taxon>
        <taxon>Discinaceae</taxon>
        <taxon>Discina</taxon>
    </lineage>
</organism>
<dbReference type="Pfam" id="PF13637">
    <property type="entry name" value="Ank_4"/>
    <property type="match status" value="1"/>
</dbReference>
<dbReference type="SUPFAM" id="SSF48403">
    <property type="entry name" value="Ankyrin repeat"/>
    <property type="match status" value="1"/>
</dbReference>
<accession>A0ABR3G4S8</accession>
<dbReference type="InterPro" id="IPR002110">
    <property type="entry name" value="Ankyrin_rpt"/>
</dbReference>
<evidence type="ECO:0000313" key="3">
    <source>
        <dbReference type="EMBL" id="KAL0630790.1"/>
    </source>
</evidence>
<comment type="caution">
    <text evidence="3">The sequence shown here is derived from an EMBL/GenBank/DDBJ whole genome shotgun (WGS) entry which is preliminary data.</text>
</comment>
<evidence type="ECO:0000313" key="4">
    <source>
        <dbReference type="Proteomes" id="UP001447188"/>
    </source>
</evidence>
<keyword evidence="4" id="KW-1185">Reference proteome</keyword>
<dbReference type="PANTHER" id="PTHR24198">
    <property type="entry name" value="ANKYRIN REPEAT AND PROTEIN KINASE DOMAIN-CONTAINING PROTEIN"/>
    <property type="match status" value="1"/>
</dbReference>
<dbReference type="PANTHER" id="PTHR24198:SF165">
    <property type="entry name" value="ANKYRIN REPEAT-CONTAINING PROTEIN-RELATED"/>
    <property type="match status" value="1"/>
</dbReference>
<dbReference type="Gene3D" id="1.25.40.20">
    <property type="entry name" value="Ankyrin repeat-containing domain"/>
    <property type="match status" value="2"/>
</dbReference>
<evidence type="ECO:0000256" key="2">
    <source>
        <dbReference type="ARBA" id="ARBA00023043"/>
    </source>
</evidence>
<keyword evidence="1" id="KW-0677">Repeat</keyword>
<proteinExistence type="predicted"/>
<keyword evidence="2" id="KW-0040">ANK repeat</keyword>
<name>A0ABR3G4S8_9PEZI</name>
<evidence type="ECO:0000256" key="1">
    <source>
        <dbReference type="ARBA" id="ARBA00022737"/>
    </source>
</evidence>
<dbReference type="EMBL" id="JBBBZM010000381">
    <property type="protein sequence ID" value="KAL0630790.1"/>
    <property type="molecule type" value="Genomic_DNA"/>
</dbReference>
<evidence type="ECO:0008006" key="5">
    <source>
        <dbReference type="Google" id="ProtNLM"/>
    </source>
</evidence>